<proteinExistence type="predicted"/>
<name>A0ABU0P0J4_STRRH</name>
<protein>
    <submittedName>
        <fullName evidence="1">Uncharacterized protein</fullName>
    </submittedName>
</protein>
<evidence type="ECO:0000313" key="2">
    <source>
        <dbReference type="Proteomes" id="UP001230654"/>
    </source>
</evidence>
<keyword evidence="2" id="KW-1185">Reference proteome</keyword>
<dbReference type="EMBL" id="JAUSWV010000002">
    <property type="protein sequence ID" value="MDQ0584468.1"/>
    <property type="molecule type" value="Genomic_DNA"/>
</dbReference>
<accession>A0ABU0P0J4</accession>
<comment type="caution">
    <text evidence="1">The sequence shown here is derived from an EMBL/GenBank/DDBJ whole genome shotgun (WGS) entry which is preliminary data.</text>
</comment>
<sequence>MTAKSDFGPLVASASARVTTVTDGIGRGAVG</sequence>
<organism evidence="1 2">
    <name type="scientific">Streptomyces rishiriensis</name>
    <dbReference type="NCBI Taxonomy" id="68264"/>
    <lineage>
        <taxon>Bacteria</taxon>
        <taxon>Bacillati</taxon>
        <taxon>Actinomycetota</taxon>
        <taxon>Actinomycetes</taxon>
        <taxon>Kitasatosporales</taxon>
        <taxon>Streptomycetaceae</taxon>
        <taxon>Streptomyces</taxon>
    </lineage>
</organism>
<gene>
    <name evidence="1" type="ORF">QF030_006646</name>
</gene>
<dbReference type="Proteomes" id="UP001230654">
    <property type="component" value="Unassembled WGS sequence"/>
</dbReference>
<reference evidence="1 2" key="1">
    <citation type="submission" date="2023-07" db="EMBL/GenBank/DDBJ databases">
        <title>Comparative genomics of wheat-associated soil bacteria to identify genetic determinants of phenazine resistance.</title>
        <authorList>
            <person name="Mouncey N."/>
        </authorList>
    </citation>
    <scope>NUCLEOTIDE SEQUENCE [LARGE SCALE GENOMIC DNA]</scope>
    <source>
        <strain evidence="1 2">B2I6</strain>
    </source>
</reference>
<evidence type="ECO:0000313" key="1">
    <source>
        <dbReference type="EMBL" id="MDQ0584468.1"/>
    </source>
</evidence>